<evidence type="ECO:0000313" key="3">
    <source>
        <dbReference type="Proteomes" id="UP000596660"/>
    </source>
</evidence>
<evidence type="ECO:0000313" key="2">
    <source>
        <dbReference type="EnsemblPlants" id="AUR62011339-RA:cds"/>
    </source>
</evidence>
<dbReference type="EnsemblPlants" id="AUR62011339-RA">
    <property type="protein sequence ID" value="AUR62011339-RA:cds"/>
    <property type="gene ID" value="AUR62011339"/>
</dbReference>
<name>A0A803LDT3_CHEQI</name>
<organism evidence="2 3">
    <name type="scientific">Chenopodium quinoa</name>
    <name type="common">Quinoa</name>
    <dbReference type="NCBI Taxonomy" id="63459"/>
    <lineage>
        <taxon>Eukaryota</taxon>
        <taxon>Viridiplantae</taxon>
        <taxon>Streptophyta</taxon>
        <taxon>Embryophyta</taxon>
        <taxon>Tracheophyta</taxon>
        <taxon>Spermatophyta</taxon>
        <taxon>Magnoliopsida</taxon>
        <taxon>eudicotyledons</taxon>
        <taxon>Gunneridae</taxon>
        <taxon>Pentapetalae</taxon>
        <taxon>Caryophyllales</taxon>
        <taxon>Chenopodiaceae</taxon>
        <taxon>Chenopodioideae</taxon>
        <taxon>Atripliceae</taxon>
        <taxon>Chenopodium</taxon>
    </lineage>
</organism>
<dbReference type="InterPro" id="IPR044816">
    <property type="entry name" value="BURP"/>
</dbReference>
<keyword evidence="3" id="KW-1185">Reference proteome</keyword>
<reference evidence="2" key="2">
    <citation type="submission" date="2021-03" db="UniProtKB">
        <authorList>
            <consortium name="EnsemblPlants"/>
        </authorList>
    </citation>
    <scope>IDENTIFICATION</scope>
</reference>
<proteinExistence type="predicted"/>
<protein>
    <recommendedName>
        <fullName evidence="1">BURP domain-containing protein</fullName>
    </recommendedName>
</protein>
<evidence type="ECO:0000259" key="1">
    <source>
        <dbReference type="PROSITE" id="PS51277"/>
    </source>
</evidence>
<dbReference type="Gramene" id="AUR62011339-RA">
    <property type="protein sequence ID" value="AUR62011339-RA:cds"/>
    <property type="gene ID" value="AUR62011339"/>
</dbReference>
<dbReference type="AlphaFoldDB" id="A0A803LDT3"/>
<sequence>MVGCHPVPYPYAVYYCHGQVSDNRLFEISLEGQEDRQRIEAVAICHMDTSQWDPRHVSFRVLGIEPGAAPVCHVFPQDNLVWVSSHSSAT</sequence>
<dbReference type="Proteomes" id="UP000596660">
    <property type="component" value="Unplaced"/>
</dbReference>
<dbReference type="PANTHER" id="PTHR31236">
    <property type="entry name" value="BURP DOMAIN PROTEIN USPL1-LIKE"/>
    <property type="match status" value="1"/>
</dbReference>
<dbReference type="Pfam" id="PF03181">
    <property type="entry name" value="BURP"/>
    <property type="match status" value="1"/>
</dbReference>
<dbReference type="PANTHER" id="PTHR31236:SF41">
    <property type="entry name" value="BURP DOMAIN PROTEIN USPL1"/>
    <property type="match status" value="1"/>
</dbReference>
<feature type="domain" description="BURP" evidence="1">
    <location>
        <begin position="1"/>
        <end position="85"/>
    </location>
</feature>
<accession>A0A803LDT3</accession>
<reference evidence="2" key="1">
    <citation type="journal article" date="2017" name="Nature">
        <title>The genome of Chenopodium quinoa.</title>
        <authorList>
            <person name="Jarvis D.E."/>
            <person name="Ho Y.S."/>
            <person name="Lightfoot D.J."/>
            <person name="Schmoeckel S.M."/>
            <person name="Li B."/>
            <person name="Borm T.J.A."/>
            <person name="Ohyanagi H."/>
            <person name="Mineta K."/>
            <person name="Michell C.T."/>
            <person name="Saber N."/>
            <person name="Kharbatia N.M."/>
            <person name="Rupper R.R."/>
            <person name="Sharp A.R."/>
            <person name="Dally N."/>
            <person name="Boughton B.A."/>
            <person name="Woo Y.H."/>
            <person name="Gao G."/>
            <person name="Schijlen E.G.W.M."/>
            <person name="Guo X."/>
            <person name="Momin A.A."/>
            <person name="Negrao S."/>
            <person name="Al-Babili S."/>
            <person name="Gehring C."/>
            <person name="Roessner U."/>
            <person name="Jung C."/>
            <person name="Murphy K."/>
            <person name="Arold S.T."/>
            <person name="Gojobori T."/>
            <person name="van der Linden C.G."/>
            <person name="van Loo E.N."/>
            <person name="Jellen E.N."/>
            <person name="Maughan P.J."/>
            <person name="Tester M."/>
        </authorList>
    </citation>
    <scope>NUCLEOTIDE SEQUENCE [LARGE SCALE GENOMIC DNA]</scope>
    <source>
        <strain evidence="2">cv. PI 614886</strain>
    </source>
</reference>
<dbReference type="InterPro" id="IPR004873">
    <property type="entry name" value="BURP_dom"/>
</dbReference>
<dbReference type="PROSITE" id="PS51277">
    <property type="entry name" value="BURP"/>
    <property type="match status" value="1"/>
</dbReference>
<dbReference type="SMART" id="SM01045">
    <property type="entry name" value="BURP"/>
    <property type="match status" value="1"/>
</dbReference>